<dbReference type="PANTHER" id="PTHR24100">
    <property type="entry name" value="BUTYROPHILIN"/>
    <property type="match status" value="1"/>
</dbReference>
<dbReference type="GO" id="GO:0005102">
    <property type="term" value="F:signaling receptor binding"/>
    <property type="evidence" value="ECO:0007669"/>
    <property type="project" value="TreeGrafter"/>
</dbReference>
<dbReference type="Gene3D" id="2.60.40.10">
    <property type="entry name" value="Immunoglobulins"/>
    <property type="match status" value="1"/>
</dbReference>
<dbReference type="GO" id="GO:0001817">
    <property type="term" value="P:regulation of cytokine production"/>
    <property type="evidence" value="ECO:0007669"/>
    <property type="project" value="TreeGrafter"/>
</dbReference>
<dbReference type="SMART" id="SM00409">
    <property type="entry name" value="IG"/>
    <property type="match status" value="1"/>
</dbReference>
<protein>
    <recommendedName>
        <fullName evidence="5">Ig-like domain-containing protein</fullName>
    </recommendedName>
</protein>
<dbReference type="PANTHER" id="PTHR24100:SF151">
    <property type="entry name" value="ICOS LIGAND"/>
    <property type="match status" value="1"/>
</dbReference>
<evidence type="ECO:0000313" key="7">
    <source>
        <dbReference type="Proteomes" id="UP000264800"/>
    </source>
</evidence>
<proteinExistence type="predicted"/>
<keyword evidence="4" id="KW-0812">Transmembrane</keyword>
<dbReference type="AlphaFoldDB" id="A0A3Q3BB03"/>
<dbReference type="InterPro" id="IPR007110">
    <property type="entry name" value="Ig-like_dom"/>
</dbReference>
<evidence type="ECO:0000259" key="5">
    <source>
        <dbReference type="PROSITE" id="PS50835"/>
    </source>
</evidence>
<sequence>MLTSLISSLEVNNSTLTSLTHVLCYFFFLLVQKIITAEPGDVVTLPCVVPDKNDFSRIMKWIKSGLNVDHIIFYKISHFDEEIQVPSFKGRLFLNVSDIKDGNVSLTLRNVTTADTGTYECLSFKEFHHQSLSFRRLWVFLVALVGWRDYLKTNLMKSSGNVGVVTRNNNILVLIQTILLMTLWPWWRFGLRVLLVILFFMLQTILLRKKIHSVCFLGFVNENRKQYS</sequence>
<accession>A0A3Q3BB03</accession>
<comment type="subcellular location">
    <subcellularLocation>
        <location evidence="1">Membrane</location>
    </subcellularLocation>
</comment>
<dbReference type="GO" id="GO:0050852">
    <property type="term" value="P:T cell receptor signaling pathway"/>
    <property type="evidence" value="ECO:0007669"/>
    <property type="project" value="TreeGrafter"/>
</dbReference>
<dbReference type="InterPro" id="IPR050504">
    <property type="entry name" value="IgSF_BTN/MOG"/>
</dbReference>
<evidence type="ECO:0000256" key="4">
    <source>
        <dbReference type="SAM" id="Phobius"/>
    </source>
</evidence>
<keyword evidence="4" id="KW-1133">Transmembrane helix</keyword>
<dbReference type="Proteomes" id="UP000264800">
    <property type="component" value="Unplaced"/>
</dbReference>
<organism evidence="6 7">
    <name type="scientific">Kryptolebias marmoratus</name>
    <name type="common">Mangrove killifish</name>
    <name type="synonym">Rivulus marmoratus</name>
    <dbReference type="NCBI Taxonomy" id="37003"/>
    <lineage>
        <taxon>Eukaryota</taxon>
        <taxon>Metazoa</taxon>
        <taxon>Chordata</taxon>
        <taxon>Craniata</taxon>
        <taxon>Vertebrata</taxon>
        <taxon>Euteleostomi</taxon>
        <taxon>Actinopterygii</taxon>
        <taxon>Neopterygii</taxon>
        <taxon>Teleostei</taxon>
        <taxon>Neoteleostei</taxon>
        <taxon>Acanthomorphata</taxon>
        <taxon>Ovalentaria</taxon>
        <taxon>Atherinomorphae</taxon>
        <taxon>Cyprinodontiformes</taxon>
        <taxon>Rivulidae</taxon>
        <taxon>Kryptolebias</taxon>
    </lineage>
</organism>
<dbReference type="SMART" id="SM00406">
    <property type="entry name" value="IGv"/>
    <property type="match status" value="1"/>
</dbReference>
<keyword evidence="3" id="KW-0393">Immunoglobulin domain</keyword>
<dbReference type="InterPro" id="IPR003599">
    <property type="entry name" value="Ig_sub"/>
</dbReference>
<dbReference type="Ensembl" id="ENSKMAT00000026668.1">
    <property type="protein sequence ID" value="ENSKMAP00000026331.1"/>
    <property type="gene ID" value="ENSKMAG00000019533.1"/>
</dbReference>
<keyword evidence="2 4" id="KW-0472">Membrane</keyword>
<dbReference type="Pfam" id="PF07686">
    <property type="entry name" value="V-set"/>
    <property type="match status" value="1"/>
</dbReference>
<name>A0A3Q3BB03_KRYMA</name>
<dbReference type="InterPro" id="IPR013783">
    <property type="entry name" value="Ig-like_fold"/>
</dbReference>
<dbReference type="SUPFAM" id="SSF48726">
    <property type="entry name" value="Immunoglobulin"/>
    <property type="match status" value="1"/>
</dbReference>
<evidence type="ECO:0000256" key="2">
    <source>
        <dbReference type="ARBA" id="ARBA00023136"/>
    </source>
</evidence>
<dbReference type="InterPro" id="IPR013106">
    <property type="entry name" value="Ig_V-set"/>
</dbReference>
<reference evidence="6" key="2">
    <citation type="submission" date="2025-09" db="UniProtKB">
        <authorList>
            <consortium name="Ensembl"/>
        </authorList>
    </citation>
    <scope>IDENTIFICATION</scope>
</reference>
<feature type="transmembrane region" description="Helical" evidence="4">
    <location>
        <begin position="189"/>
        <end position="207"/>
    </location>
</feature>
<dbReference type="GO" id="GO:0009897">
    <property type="term" value="C:external side of plasma membrane"/>
    <property type="evidence" value="ECO:0007669"/>
    <property type="project" value="TreeGrafter"/>
</dbReference>
<keyword evidence="7" id="KW-1185">Reference proteome</keyword>
<dbReference type="PROSITE" id="PS50835">
    <property type="entry name" value="IG_LIKE"/>
    <property type="match status" value="1"/>
</dbReference>
<evidence type="ECO:0000256" key="1">
    <source>
        <dbReference type="ARBA" id="ARBA00004370"/>
    </source>
</evidence>
<feature type="domain" description="Ig-like" evidence="5">
    <location>
        <begin position="37"/>
        <end position="133"/>
    </location>
</feature>
<evidence type="ECO:0000256" key="3">
    <source>
        <dbReference type="ARBA" id="ARBA00023319"/>
    </source>
</evidence>
<evidence type="ECO:0000313" key="6">
    <source>
        <dbReference type="Ensembl" id="ENSKMAP00000026331.1"/>
    </source>
</evidence>
<reference evidence="6" key="1">
    <citation type="submission" date="2025-08" db="UniProtKB">
        <authorList>
            <consortium name="Ensembl"/>
        </authorList>
    </citation>
    <scope>IDENTIFICATION</scope>
</reference>
<dbReference type="InterPro" id="IPR036179">
    <property type="entry name" value="Ig-like_dom_sf"/>
</dbReference>